<dbReference type="EMBL" id="HBEO01004092">
    <property type="protein sequence ID" value="CAD8470280.1"/>
    <property type="molecule type" value="Transcribed_RNA"/>
</dbReference>
<feature type="chain" id="PRO_5030606848" evidence="1">
    <location>
        <begin position="18"/>
        <end position="247"/>
    </location>
</feature>
<sequence length="247" mass="26959">MMLAMFLLSSLWNHESSELEGREDVSSAHQARVFTMLHNMAALAAFCQHIGRVKKQKVMPCGPGATHPCCTQRQLQMQKMQGGSQQSFDWADPSTWSGAKGAAAQHIVKKHVADNGWASPSASQWQNTIMSQQPAQYPPPAYQQPYGQQAPAYPAQAQGGYYPHLLPGQDGVPEQGAPAPVQYQTPYAAAQPAYGNYVAQQQGPSMYPPTAPNYQQAPSYAQGYQQPTYAAPAAYPQTFSPMQRAQQ</sequence>
<evidence type="ECO:0000313" key="2">
    <source>
        <dbReference type="EMBL" id="CAD8470280.1"/>
    </source>
</evidence>
<dbReference type="AlphaFoldDB" id="A0A7S0DZK8"/>
<name>A0A7S0DZK8_9CRYP</name>
<proteinExistence type="predicted"/>
<gene>
    <name evidence="2" type="ORF">HPHI1048_LOCUS2927</name>
</gene>
<evidence type="ECO:0000256" key="1">
    <source>
        <dbReference type="SAM" id="SignalP"/>
    </source>
</evidence>
<feature type="signal peptide" evidence="1">
    <location>
        <begin position="1"/>
        <end position="17"/>
    </location>
</feature>
<accession>A0A7S0DZK8</accession>
<reference evidence="2" key="1">
    <citation type="submission" date="2021-01" db="EMBL/GenBank/DDBJ databases">
        <authorList>
            <person name="Corre E."/>
            <person name="Pelletier E."/>
            <person name="Niang G."/>
            <person name="Scheremetjew M."/>
            <person name="Finn R."/>
            <person name="Kale V."/>
            <person name="Holt S."/>
            <person name="Cochrane G."/>
            <person name="Meng A."/>
            <person name="Brown T."/>
            <person name="Cohen L."/>
        </authorList>
    </citation>
    <scope>NUCLEOTIDE SEQUENCE</scope>
    <source>
        <strain evidence="2">CCMP325</strain>
    </source>
</reference>
<protein>
    <submittedName>
        <fullName evidence="2">Uncharacterized protein</fullName>
    </submittedName>
</protein>
<keyword evidence="1" id="KW-0732">Signal</keyword>
<organism evidence="2">
    <name type="scientific">Hanusia phi</name>
    <dbReference type="NCBI Taxonomy" id="3032"/>
    <lineage>
        <taxon>Eukaryota</taxon>
        <taxon>Cryptophyceae</taxon>
        <taxon>Pyrenomonadales</taxon>
        <taxon>Geminigeraceae</taxon>
        <taxon>Hanusia</taxon>
    </lineage>
</organism>